<protein>
    <submittedName>
        <fullName evidence="8">Exodeoxyribonuclease III</fullName>
        <ecNumber evidence="8">3.1.11.2</ecNumber>
    </submittedName>
</protein>
<proteinExistence type="inferred from homology"/>
<evidence type="ECO:0000256" key="1">
    <source>
        <dbReference type="ARBA" id="ARBA00001936"/>
    </source>
</evidence>
<comment type="caution">
    <text evidence="8">The sequence shown here is derived from an EMBL/GenBank/DDBJ whole genome shotgun (WGS) entry which is preliminary data.</text>
</comment>
<accession>A0ABW6BR78</accession>
<comment type="cofactor">
    <cofactor evidence="1">
        <name>Mn(2+)</name>
        <dbReference type="ChEBI" id="CHEBI:29035"/>
    </cofactor>
</comment>
<comment type="cofactor">
    <cofactor evidence="2">
        <name>Mg(2+)</name>
        <dbReference type="ChEBI" id="CHEBI:18420"/>
    </cofactor>
</comment>
<dbReference type="NCBIfam" id="TIGR00633">
    <property type="entry name" value="xth"/>
    <property type="match status" value="1"/>
</dbReference>
<evidence type="ECO:0000256" key="5">
    <source>
        <dbReference type="ARBA" id="ARBA00022801"/>
    </source>
</evidence>
<gene>
    <name evidence="8" type="primary">xth</name>
    <name evidence="8" type="ORF">ACFS7Z_00935</name>
</gene>
<keyword evidence="4" id="KW-0479">Metal-binding</keyword>
<dbReference type="InterPro" id="IPR005135">
    <property type="entry name" value="Endo/exonuclease/phosphatase"/>
</dbReference>
<evidence type="ECO:0000256" key="4">
    <source>
        <dbReference type="ARBA" id="ARBA00022723"/>
    </source>
</evidence>
<dbReference type="PROSITE" id="PS00728">
    <property type="entry name" value="AP_NUCLEASE_F1_3"/>
    <property type="match status" value="1"/>
</dbReference>
<evidence type="ECO:0000256" key="2">
    <source>
        <dbReference type="ARBA" id="ARBA00001946"/>
    </source>
</evidence>
<dbReference type="PROSITE" id="PS00726">
    <property type="entry name" value="AP_NUCLEASE_F1_1"/>
    <property type="match status" value="1"/>
</dbReference>
<dbReference type="InterPro" id="IPR037493">
    <property type="entry name" value="ExoIII-like"/>
</dbReference>
<dbReference type="Gene3D" id="3.60.10.10">
    <property type="entry name" value="Endonuclease/exonuclease/phosphatase"/>
    <property type="match status" value="1"/>
</dbReference>
<dbReference type="PANTHER" id="PTHR43250">
    <property type="entry name" value="EXODEOXYRIBONUCLEASE III"/>
    <property type="match status" value="1"/>
</dbReference>
<dbReference type="InterPro" id="IPR004808">
    <property type="entry name" value="AP_endonuc_1"/>
</dbReference>
<dbReference type="PANTHER" id="PTHR43250:SF1">
    <property type="entry name" value="EXODEOXYRIBONUCLEASE III"/>
    <property type="match status" value="1"/>
</dbReference>
<evidence type="ECO:0000313" key="9">
    <source>
        <dbReference type="Proteomes" id="UP001597641"/>
    </source>
</evidence>
<evidence type="ECO:0000256" key="3">
    <source>
        <dbReference type="ARBA" id="ARBA00007092"/>
    </source>
</evidence>
<name>A0ABW6BR78_9BACT</name>
<dbReference type="NCBIfam" id="TIGR00195">
    <property type="entry name" value="exoDNase_III"/>
    <property type="match status" value="1"/>
</dbReference>
<evidence type="ECO:0000313" key="8">
    <source>
        <dbReference type="EMBL" id="MFD2998909.1"/>
    </source>
</evidence>
<feature type="domain" description="Endonuclease/exonuclease/phosphatase" evidence="7">
    <location>
        <begin position="18"/>
        <end position="262"/>
    </location>
</feature>
<dbReference type="Proteomes" id="UP001597641">
    <property type="component" value="Unassembled WGS sequence"/>
</dbReference>
<comment type="similarity">
    <text evidence="3">Belongs to the DNA repair enzymes AP/ExoA family.</text>
</comment>
<dbReference type="PROSITE" id="PS51435">
    <property type="entry name" value="AP_NUCLEASE_F1_4"/>
    <property type="match status" value="1"/>
</dbReference>
<dbReference type="SUPFAM" id="SSF56219">
    <property type="entry name" value="DNase I-like"/>
    <property type="match status" value="1"/>
</dbReference>
<keyword evidence="6" id="KW-0460">Magnesium</keyword>
<sequence>MIISKHQISSTKADMKIATYNLNGVNARLPVLLRWLEMTIPDVVCLQEMKAPDEKFPEQAIANAGYHAIWHGQKSWNGVAILARNEKPEEVRRELPGEPEDDQSRYLEAKVNGILIGCLYLPNGNPAPGPKFDYKLRWFTRFIAHAADLLSSDTPVVLAGDYNVIPTELDAYKPERWVEDALFRPEIRSAFQSLLAQGWTDAIRNVYPNEIIYTFFDYFRNAFGRNAGLRIDHFLLSPHLDSRLVAAGVDRTARGWEKTSDHAPVWIELADE</sequence>
<reference evidence="9" key="1">
    <citation type="journal article" date="2019" name="Int. J. Syst. Evol. Microbiol.">
        <title>The Global Catalogue of Microorganisms (GCM) 10K type strain sequencing project: providing services to taxonomists for standard genome sequencing and annotation.</title>
        <authorList>
            <consortium name="The Broad Institute Genomics Platform"/>
            <consortium name="The Broad Institute Genome Sequencing Center for Infectious Disease"/>
            <person name="Wu L."/>
            <person name="Ma J."/>
        </authorList>
    </citation>
    <scope>NUCLEOTIDE SEQUENCE [LARGE SCALE GENOMIC DNA]</scope>
    <source>
        <strain evidence="9">KCTC 23984</strain>
    </source>
</reference>
<keyword evidence="9" id="KW-1185">Reference proteome</keyword>
<dbReference type="InterPro" id="IPR020848">
    <property type="entry name" value="AP_endonuclease_F1_CS"/>
</dbReference>
<evidence type="ECO:0000259" key="7">
    <source>
        <dbReference type="Pfam" id="PF03372"/>
    </source>
</evidence>
<dbReference type="RefSeq" id="WP_377479488.1">
    <property type="nucleotide sequence ID" value="NZ_JBHUOX010000001.1"/>
</dbReference>
<dbReference type="Pfam" id="PF03372">
    <property type="entry name" value="Exo_endo_phos"/>
    <property type="match status" value="1"/>
</dbReference>
<evidence type="ECO:0000256" key="6">
    <source>
        <dbReference type="ARBA" id="ARBA00022842"/>
    </source>
</evidence>
<dbReference type="EMBL" id="JBHUOX010000001">
    <property type="protein sequence ID" value="MFD2998909.1"/>
    <property type="molecule type" value="Genomic_DNA"/>
</dbReference>
<keyword evidence="5 8" id="KW-0378">Hydrolase</keyword>
<dbReference type="InterPro" id="IPR036691">
    <property type="entry name" value="Endo/exonu/phosph_ase_sf"/>
</dbReference>
<dbReference type="GO" id="GO:0008311">
    <property type="term" value="F:double-stranded DNA 3'-5' DNA exonuclease activity"/>
    <property type="evidence" value="ECO:0007669"/>
    <property type="project" value="UniProtKB-EC"/>
</dbReference>
<dbReference type="InterPro" id="IPR020847">
    <property type="entry name" value="AP_endonuclease_F1_BS"/>
</dbReference>
<organism evidence="8 9">
    <name type="scientific">Pontibacter toksunensis</name>
    <dbReference type="NCBI Taxonomy" id="1332631"/>
    <lineage>
        <taxon>Bacteria</taxon>
        <taxon>Pseudomonadati</taxon>
        <taxon>Bacteroidota</taxon>
        <taxon>Cytophagia</taxon>
        <taxon>Cytophagales</taxon>
        <taxon>Hymenobacteraceae</taxon>
        <taxon>Pontibacter</taxon>
    </lineage>
</organism>
<dbReference type="EC" id="3.1.11.2" evidence="8"/>
<dbReference type="CDD" id="cd09086">
    <property type="entry name" value="ExoIII-like_AP-endo"/>
    <property type="match status" value="1"/>
</dbReference>